<dbReference type="GO" id="GO:0008745">
    <property type="term" value="F:N-acetylmuramoyl-L-alanine amidase activity"/>
    <property type="evidence" value="ECO:0007669"/>
    <property type="project" value="UniProtKB-EC"/>
</dbReference>
<dbReference type="Pfam" id="PF01520">
    <property type="entry name" value="Amidase_3"/>
    <property type="match status" value="1"/>
</dbReference>
<keyword evidence="1 3" id="KW-0378">Hydrolase</keyword>
<dbReference type="InterPro" id="IPR002901">
    <property type="entry name" value="MGlyc_endo_b_GlcNAc-like_dom"/>
</dbReference>
<accession>A0ABU0JML6</accession>
<organism evidence="3 4">
    <name type="scientific">Hathewaya limosa</name>
    <name type="common">Clostridium limosum</name>
    <dbReference type="NCBI Taxonomy" id="1536"/>
    <lineage>
        <taxon>Bacteria</taxon>
        <taxon>Bacillati</taxon>
        <taxon>Bacillota</taxon>
        <taxon>Clostridia</taxon>
        <taxon>Eubacteriales</taxon>
        <taxon>Clostridiaceae</taxon>
        <taxon>Hathewaya</taxon>
    </lineage>
</organism>
<evidence type="ECO:0000313" key="3">
    <source>
        <dbReference type="EMBL" id="MDQ0478327.1"/>
    </source>
</evidence>
<sequence length="865" mass="99572">MKNVNKRIRTFIYSLMFIGFVFGIHVTYADEILQDKNSTNQVVDKQEYKQHISYLDTKQEDCTLIMGQAEMTKGQAFTYLKHRNHNKDTRYIYNFVNYVWEEGQREGVRPDIAFALMMKETGFLNFGGDVSETQNNFGGIGATGGGAKGNSFPSIQIGIRAVIQHLKAYGSKEKLVNDVVDPRFEKVTRGVAPYVELLANKWAVGNPNYGRQIVAMVEKGKELSDESPKSIVEDFKILDGNLDVTKEKLLRGKTYTLMAESKSEENTLYQFWLKDRRTNKWILLRDYDTKNTITWVAPMDNCDYLIGVHVKGQYSMKNLDDFYYEYIQVIKGIAKVKGLSIYDGTTVISNRKLKKGKTYTVKAEVEKNCIPMYQFWLKDKRTNKWMMLKDYGENNTIVWTSPLEGKDYLLGVHVKDKYSDKRLDSYKYEGIQLVSQSPQNTILNSFEVYDRNSIITNNLFNKGKAYTIKVKAFSATKPLYQFWLKDKRTNKWTILRDYSESDMFSWISPSDGENYLLGVHVKDKYSDKRLDLYQYKSIKVIGESIIANVKNFKIYQNSSEITDGRLKQGEQYNLKACAIATSKPLYQFWIKDKRNGKWTMLKDYSEKDTITWMSPNEGKDYLLGVHVKDKYSIKRLDTFKYVPITILGGINTKKAKIVLDAGHGNKNITYGVIDSGCIGVGGVRECDLTQMLTMKVGQYLKERNFDVIYTRDYLKGYKEVKNDLQQRCDIANYNKADLFVSFHFDSIGNPKVEGVSTHYSSYRPNLDNSGLQTINDIIYDKTPCIQAIKSKELSDIICKRLSELGFKNRGSKDHNLYLTRNSNMISLLIECGFITNPSEVKKVENPIIQTKMAEKIGEAISDFLK</sequence>
<dbReference type="InterPro" id="IPR050695">
    <property type="entry name" value="N-acetylmuramoyl_amidase_3"/>
</dbReference>
<dbReference type="EC" id="3.5.1.28" evidence="3"/>
<evidence type="ECO:0000313" key="4">
    <source>
        <dbReference type="Proteomes" id="UP001224418"/>
    </source>
</evidence>
<dbReference type="RefSeq" id="WP_307354657.1">
    <property type="nucleotide sequence ID" value="NZ_BAAACJ010000024.1"/>
</dbReference>
<dbReference type="Proteomes" id="UP001224418">
    <property type="component" value="Unassembled WGS sequence"/>
</dbReference>
<dbReference type="SMART" id="SM00646">
    <property type="entry name" value="Ami_3"/>
    <property type="match status" value="1"/>
</dbReference>
<dbReference type="Pfam" id="PF01832">
    <property type="entry name" value="Glucosaminidase"/>
    <property type="match status" value="1"/>
</dbReference>
<evidence type="ECO:0000256" key="1">
    <source>
        <dbReference type="ARBA" id="ARBA00022801"/>
    </source>
</evidence>
<name>A0ABU0JML6_HATLI</name>
<feature type="domain" description="MurNAc-LAA" evidence="2">
    <location>
        <begin position="728"/>
        <end position="861"/>
    </location>
</feature>
<gene>
    <name evidence="3" type="ORF">QOZ93_000028</name>
</gene>
<dbReference type="InterPro" id="IPR002508">
    <property type="entry name" value="MurNAc-LAA_cat"/>
</dbReference>
<dbReference type="EMBL" id="JAUSWN010000001">
    <property type="protein sequence ID" value="MDQ0478327.1"/>
    <property type="molecule type" value="Genomic_DNA"/>
</dbReference>
<keyword evidence="4" id="KW-1185">Reference proteome</keyword>
<dbReference type="PANTHER" id="PTHR30404:SF0">
    <property type="entry name" value="N-ACETYLMURAMOYL-L-ALANINE AMIDASE AMIC"/>
    <property type="match status" value="1"/>
</dbReference>
<comment type="caution">
    <text evidence="3">The sequence shown here is derived from an EMBL/GenBank/DDBJ whole genome shotgun (WGS) entry which is preliminary data.</text>
</comment>
<dbReference type="SUPFAM" id="SSF53187">
    <property type="entry name" value="Zn-dependent exopeptidases"/>
    <property type="match status" value="1"/>
</dbReference>
<evidence type="ECO:0000259" key="2">
    <source>
        <dbReference type="SMART" id="SM00646"/>
    </source>
</evidence>
<reference evidence="3 4" key="1">
    <citation type="submission" date="2023-07" db="EMBL/GenBank/DDBJ databases">
        <title>Genomic Encyclopedia of Type Strains, Phase IV (KMG-IV): sequencing the most valuable type-strain genomes for metagenomic binning, comparative biology and taxonomic classification.</title>
        <authorList>
            <person name="Goeker M."/>
        </authorList>
    </citation>
    <scope>NUCLEOTIDE SEQUENCE [LARGE SCALE GENOMIC DNA]</scope>
    <source>
        <strain evidence="3 4">DSM 1400</strain>
    </source>
</reference>
<proteinExistence type="predicted"/>
<protein>
    <submittedName>
        <fullName evidence="3">N-acetylmuramoyl-L-alanine amidase</fullName>
        <ecNumber evidence="3">3.5.1.28</ecNumber>
    </submittedName>
</protein>
<dbReference type="Gene3D" id="3.40.630.40">
    <property type="entry name" value="Zn-dependent exopeptidases"/>
    <property type="match status" value="1"/>
</dbReference>
<dbReference type="CDD" id="cd02696">
    <property type="entry name" value="MurNAc-LAA"/>
    <property type="match status" value="1"/>
</dbReference>
<dbReference type="PANTHER" id="PTHR30404">
    <property type="entry name" value="N-ACETYLMURAMOYL-L-ALANINE AMIDASE"/>
    <property type="match status" value="1"/>
</dbReference>